<reference evidence="2" key="2">
    <citation type="submission" date="2023-01" db="EMBL/GenBank/DDBJ databases">
        <title>Draft genome sequence of Agaribacter marinus strain NBRC 110023.</title>
        <authorList>
            <person name="Sun Q."/>
            <person name="Mori K."/>
        </authorList>
    </citation>
    <scope>NUCLEOTIDE SEQUENCE</scope>
    <source>
        <strain evidence="2">NBRC 110023</strain>
    </source>
</reference>
<dbReference type="GO" id="GO:0005506">
    <property type="term" value="F:iron ion binding"/>
    <property type="evidence" value="ECO:0007669"/>
    <property type="project" value="UniProtKB-ARBA"/>
</dbReference>
<dbReference type="SUPFAM" id="SSF51197">
    <property type="entry name" value="Clavaminate synthase-like"/>
    <property type="match status" value="1"/>
</dbReference>
<evidence type="ECO:0000313" key="2">
    <source>
        <dbReference type="EMBL" id="GLR69592.1"/>
    </source>
</evidence>
<sequence length="221" mass="24732">MQVLEKGYELIEGFLSLEQLEKINSEIKSVSFPARSGGIRNVDKKYSSIGELSALESVIKKANLYLSGSASLVRAILFNKTLDNNWLVSWHQDRTVAVSKKFEKQGWGPWSIKDGIHHVQPPLVVLNKMVTFRIHLDDTDIENGCLKVIPKSHESGILDRNAISEYVQKNKAVICFAKVGSALVMRPHILHASNKATIPSQRRVLHLEYSSFKLPSGVAWA</sequence>
<dbReference type="Proteomes" id="UP001156601">
    <property type="component" value="Unassembled WGS sequence"/>
</dbReference>
<evidence type="ECO:0000313" key="3">
    <source>
        <dbReference type="Proteomes" id="UP001156601"/>
    </source>
</evidence>
<protein>
    <recommendedName>
        <fullName evidence="4">Phytanoyl-CoA dioxygenase</fullName>
    </recommendedName>
</protein>
<organism evidence="2 3">
    <name type="scientific">Agaribacter marinus</name>
    <dbReference type="NCBI Taxonomy" id="1431249"/>
    <lineage>
        <taxon>Bacteria</taxon>
        <taxon>Pseudomonadati</taxon>
        <taxon>Pseudomonadota</taxon>
        <taxon>Gammaproteobacteria</taxon>
        <taxon>Alteromonadales</taxon>
        <taxon>Alteromonadaceae</taxon>
        <taxon>Agaribacter</taxon>
    </lineage>
</organism>
<evidence type="ECO:0000256" key="1">
    <source>
        <dbReference type="ARBA" id="ARBA00001954"/>
    </source>
</evidence>
<dbReference type="Gene3D" id="2.60.120.620">
    <property type="entry name" value="q2cbj1_9rhob like domain"/>
    <property type="match status" value="1"/>
</dbReference>
<reference evidence="2" key="1">
    <citation type="journal article" date="2014" name="Int. J. Syst. Evol. Microbiol.">
        <title>Complete genome sequence of Corynebacterium casei LMG S-19264T (=DSM 44701T), isolated from a smear-ripened cheese.</title>
        <authorList>
            <consortium name="US DOE Joint Genome Institute (JGI-PGF)"/>
            <person name="Walter F."/>
            <person name="Albersmeier A."/>
            <person name="Kalinowski J."/>
            <person name="Ruckert C."/>
        </authorList>
    </citation>
    <scope>NUCLEOTIDE SEQUENCE</scope>
    <source>
        <strain evidence="2">NBRC 110023</strain>
    </source>
</reference>
<dbReference type="GO" id="GO:0016706">
    <property type="term" value="F:2-oxoglutarate-dependent dioxygenase activity"/>
    <property type="evidence" value="ECO:0007669"/>
    <property type="project" value="UniProtKB-ARBA"/>
</dbReference>
<name>A0AA37SUR5_9ALTE</name>
<gene>
    <name evidence="2" type="ORF">GCM10007852_05000</name>
</gene>
<dbReference type="InterPro" id="IPR008775">
    <property type="entry name" value="Phytyl_CoA_dOase-like"/>
</dbReference>
<comment type="caution">
    <text evidence="2">The sequence shown here is derived from an EMBL/GenBank/DDBJ whole genome shotgun (WGS) entry which is preliminary data.</text>
</comment>
<proteinExistence type="predicted"/>
<comment type="cofactor">
    <cofactor evidence="1">
        <name>Fe(2+)</name>
        <dbReference type="ChEBI" id="CHEBI:29033"/>
    </cofactor>
</comment>
<dbReference type="AlphaFoldDB" id="A0AA37SUR5"/>
<dbReference type="RefSeq" id="WP_284215914.1">
    <property type="nucleotide sequence ID" value="NZ_BSOT01000005.1"/>
</dbReference>
<dbReference type="Pfam" id="PF05721">
    <property type="entry name" value="PhyH"/>
    <property type="match status" value="1"/>
</dbReference>
<accession>A0AA37SUR5</accession>
<dbReference type="PANTHER" id="PTHR20883:SF48">
    <property type="entry name" value="ECTOINE DIOXYGENASE"/>
    <property type="match status" value="1"/>
</dbReference>
<evidence type="ECO:0008006" key="4">
    <source>
        <dbReference type="Google" id="ProtNLM"/>
    </source>
</evidence>
<dbReference type="EMBL" id="BSOT01000005">
    <property type="protein sequence ID" value="GLR69592.1"/>
    <property type="molecule type" value="Genomic_DNA"/>
</dbReference>
<dbReference type="PANTHER" id="PTHR20883">
    <property type="entry name" value="PHYTANOYL-COA DIOXYGENASE DOMAIN CONTAINING 1"/>
    <property type="match status" value="1"/>
</dbReference>
<keyword evidence="3" id="KW-1185">Reference proteome</keyword>